<organism evidence="6 7">
    <name type="scientific">Brenneria populi</name>
    <dbReference type="NCBI Taxonomy" id="1505588"/>
    <lineage>
        <taxon>Bacteria</taxon>
        <taxon>Pseudomonadati</taxon>
        <taxon>Pseudomonadota</taxon>
        <taxon>Gammaproteobacteria</taxon>
        <taxon>Enterobacterales</taxon>
        <taxon>Pectobacteriaceae</taxon>
        <taxon>Brenneria</taxon>
    </lineage>
</organism>
<dbReference type="Pfam" id="PF07690">
    <property type="entry name" value="MFS_1"/>
    <property type="match status" value="1"/>
</dbReference>
<evidence type="ECO:0000259" key="5">
    <source>
        <dbReference type="PROSITE" id="PS50850"/>
    </source>
</evidence>
<dbReference type="RefSeq" id="WP_327616685.1">
    <property type="nucleotide sequence ID" value="NZ_JAYWTM010000001.1"/>
</dbReference>
<dbReference type="Proteomes" id="UP001309705">
    <property type="component" value="Unassembled WGS sequence"/>
</dbReference>
<feature type="transmembrane region" description="Helical" evidence="4">
    <location>
        <begin position="282"/>
        <end position="301"/>
    </location>
</feature>
<keyword evidence="3 4" id="KW-0472">Membrane</keyword>
<feature type="transmembrane region" description="Helical" evidence="4">
    <location>
        <begin position="106"/>
        <end position="130"/>
    </location>
</feature>
<dbReference type="InterPro" id="IPR011701">
    <property type="entry name" value="MFS"/>
</dbReference>
<dbReference type="InterPro" id="IPR036259">
    <property type="entry name" value="MFS_trans_sf"/>
</dbReference>
<proteinExistence type="predicted"/>
<dbReference type="PANTHER" id="PTHR42910:SF1">
    <property type="entry name" value="MAJOR FACILITATOR SUPERFAMILY (MFS) PROFILE DOMAIN-CONTAINING PROTEIN"/>
    <property type="match status" value="1"/>
</dbReference>
<accession>A0ABU6JLJ6</accession>
<dbReference type="Gene3D" id="1.20.1250.20">
    <property type="entry name" value="MFS general substrate transporter like domains"/>
    <property type="match status" value="1"/>
</dbReference>
<reference evidence="6 7" key="1">
    <citation type="journal article" date="2017" name="Int. J. Syst. Evol. Microbiol.">
        <title>Brenneria populi subsp. brevivirga subsp. nov. isolated from symptomatic bark of Populus x euramericana canker, and description of Brenneria populi subsp. populi subsp. nov.</title>
        <authorList>
            <person name="Zheng M.H."/>
            <person name="Piao C.G."/>
            <person name="Xue H."/>
            <person name="Guo M.W."/>
            <person name="Li Y."/>
        </authorList>
    </citation>
    <scope>NUCLEOTIDE SEQUENCE [LARGE SCALE GENOMIC DNA]</scope>
    <source>
        <strain evidence="6 7">D9-5</strain>
    </source>
</reference>
<evidence type="ECO:0000256" key="2">
    <source>
        <dbReference type="ARBA" id="ARBA00022989"/>
    </source>
</evidence>
<dbReference type="EMBL" id="JAYWTM010000001">
    <property type="protein sequence ID" value="MEC5341506.1"/>
    <property type="molecule type" value="Genomic_DNA"/>
</dbReference>
<dbReference type="PANTHER" id="PTHR42910">
    <property type="entry name" value="TRANSPORTER SCO4007-RELATED"/>
    <property type="match status" value="1"/>
</dbReference>
<feature type="transmembrane region" description="Helical" evidence="4">
    <location>
        <begin position="142"/>
        <end position="162"/>
    </location>
</feature>
<evidence type="ECO:0000256" key="4">
    <source>
        <dbReference type="SAM" id="Phobius"/>
    </source>
</evidence>
<feature type="transmembrane region" description="Helical" evidence="4">
    <location>
        <begin position="168"/>
        <end position="188"/>
    </location>
</feature>
<protein>
    <submittedName>
        <fullName evidence="6">MFS transporter</fullName>
    </submittedName>
</protein>
<name>A0ABU6JLJ6_9GAMM</name>
<feature type="domain" description="Major facilitator superfamily (MFS) profile" evidence="5">
    <location>
        <begin position="1"/>
        <end position="392"/>
    </location>
</feature>
<dbReference type="InterPro" id="IPR020846">
    <property type="entry name" value="MFS_dom"/>
</dbReference>
<feature type="transmembrane region" description="Helical" evidence="4">
    <location>
        <begin position="366"/>
        <end position="387"/>
    </location>
</feature>
<feature type="transmembrane region" description="Helical" evidence="4">
    <location>
        <begin position="219"/>
        <end position="240"/>
    </location>
</feature>
<comment type="caution">
    <text evidence="6">The sequence shown here is derived from an EMBL/GenBank/DDBJ whole genome shotgun (WGS) entry which is preliminary data.</text>
</comment>
<feature type="transmembrane region" description="Helical" evidence="4">
    <location>
        <begin position="12"/>
        <end position="32"/>
    </location>
</feature>
<feature type="transmembrane region" description="Helical" evidence="4">
    <location>
        <begin position="340"/>
        <end position="360"/>
    </location>
</feature>
<keyword evidence="1 4" id="KW-0812">Transmembrane</keyword>
<dbReference type="PROSITE" id="PS50850">
    <property type="entry name" value="MFS"/>
    <property type="match status" value="1"/>
</dbReference>
<feature type="transmembrane region" description="Helical" evidence="4">
    <location>
        <begin position="307"/>
        <end position="324"/>
    </location>
</feature>
<feature type="transmembrane region" description="Helical" evidence="4">
    <location>
        <begin position="252"/>
        <end position="270"/>
    </location>
</feature>
<evidence type="ECO:0000313" key="6">
    <source>
        <dbReference type="EMBL" id="MEC5341506.1"/>
    </source>
</evidence>
<evidence type="ECO:0000313" key="7">
    <source>
        <dbReference type="Proteomes" id="UP001309705"/>
    </source>
</evidence>
<keyword evidence="2 4" id="KW-1133">Transmembrane helix</keyword>
<dbReference type="CDD" id="cd17324">
    <property type="entry name" value="MFS_NepI_like"/>
    <property type="match status" value="1"/>
</dbReference>
<sequence length="395" mass="40881">MTLAYQPAAPLNGRSIVALSAACGFAVANLYYCQPLLPAMAATFGAGAFAQGTIAMLTQLGYAAGLLLFGPLGDQCDRHRLITALLLVNILGLTLCATAASLNGLFLASALVGLTAISAQIVIPAVSGMADPAQRGYTVGRLMSGLFAGTLLARTVSGYVGANAGWRVMFTLAAALDAALIALVWRYLPRARPAGGLTYPQLLASLGQLFARQPLLRDACLSGFLLFAAFNVLWGPLALMLTRSPYHWGSEIAGLFGLVGVIGMAASPFIGRLTDRWGARRVVALAALTVAAAFALIAGSTYWRGCLLAGVIVLDLGSRANLVANQTRIYALLPQARGRLNTLFMTAYFLGGAAGSALGATAAEHFGWSGVSAAGMLCAALAAASVWRRKARRAG</sequence>
<feature type="transmembrane region" description="Helical" evidence="4">
    <location>
        <begin position="81"/>
        <end position="100"/>
    </location>
</feature>
<gene>
    <name evidence="6" type="ORF">VSX58_02605</name>
</gene>
<feature type="transmembrane region" description="Helical" evidence="4">
    <location>
        <begin position="44"/>
        <end position="69"/>
    </location>
</feature>
<evidence type="ECO:0000256" key="3">
    <source>
        <dbReference type="ARBA" id="ARBA00023136"/>
    </source>
</evidence>
<dbReference type="SUPFAM" id="SSF103473">
    <property type="entry name" value="MFS general substrate transporter"/>
    <property type="match status" value="1"/>
</dbReference>
<evidence type="ECO:0000256" key="1">
    <source>
        <dbReference type="ARBA" id="ARBA00022692"/>
    </source>
</evidence>
<keyword evidence="7" id="KW-1185">Reference proteome</keyword>